<dbReference type="PROSITE" id="PS51819">
    <property type="entry name" value="VOC"/>
    <property type="match status" value="2"/>
</dbReference>
<accession>A0A7T4R1H0</accession>
<dbReference type="Proteomes" id="UP000596063">
    <property type="component" value="Chromosome"/>
</dbReference>
<keyword evidence="5 8" id="KW-0223">Dioxygenase</keyword>
<dbReference type="InterPro" id="IPR004360">
    <property type="entry name" value="Glyas_Fos-R_dOase_dom"/>
</dbReference>
<evidence type="ECO:0000313" key="11">
    <source>
        <dbReference type="Proteomes" id="UP000596063"/>
    </source>
</evidence>
<dbReference type="CDD" id="cd07237">
    <property type="entry name" value="BphC1-RGP6_C_like"/>
    <property type="match status" value="1"/>
</dbReference>
<dbReference type="EMBL" id="CP066167">
    <property type="protein sequence ID" value="QQD18572.1"/>
    <property type="molecule type" value="Genomic_DNA"/>
</dbReference>
<keyword evidence="11" id="KW-1185">Reference proteome</keyword>
<evidence type="ECO:0000256" key="4">
    <source>
        <dbReference type="ARBA" id="ARBA00022797"/>
    </source>
</evidence>
<feature type="domain" description="VOC" evidence="9">
    <location>
        <begin position="5"/>
        <end position="121"/>
    </location>
</feature>
<keyword evidence="7 8" id="KW-0408">Iron</keyword>
<evidence type="ECO:0000256" key="1">
    <source>
        <dbReference type="ARBA" id="ARBA00001954"/>
    </source>
</evidence>
<dbReference type="GO" id="GO:0051213">
    <property type="term" value="F:dioxygenase activity"/>
    <property type="evidence" value="ECO:0007669"/>
    <property type="project" value="UniProtKB-KW"/>
</dbReference>
<sequence>MTIRSIGYAFIESTDPQKWLSYGTEVLGMMNSSWREHDENIYLRIDERPFRFVITPGERDRLQLIGFEAYDADDFNKTVDALGSQGVEFVKGSAEERRLRGVRDLVRFDDPAGNTVELYYGAELDYSKFVSPTGVSAFVTGLNGSHGFGHAVLPAPNLEETHQFYRDVLGLGDTDYMNFKFGDDPEDPGLGLYFMHVENPRHHSLALFGGESPLGCIHLMLEVSTVDEVGECLGRVVDREIPITSTLGRHTNDRMLSFYMMTPAGFPLEYGCDGMQMDWENYTPTTTTTPSLWGHKFSL</sequence>
<dbReference type="Pfam" id="PF00903">
    <property type="entry name" value="Glyoxalase"/>
    <property type="match status" value="1"/>
</dbReference>
<dbReference type="InterPro" id="IPR000486">
    <property type="entry name" value="Xdiol_ring_cleave_dOase_1/2"/>
</dbReference>
<organism evidence="10 11">
    <name type="scientific">Spongiibacter nanhainus</name>
    <dbReference type="NCBI Taxonomy" id="2794344"/>
    <lineage>
        <taxon>Bacteria</taxon>
        <taxon>Pseudomonadati</taxon>
        <taxon>Pseudomonadota</taxon>
        <taxon>Gammaproteobacteria</taxon>
        <taxon>Cellvibrionales</taxon>
        <taxon>Spongiibacteraceae</taxon>
        <taxon>Spongiibacter</taxon>
    </lineage>
</organism>
<dbReference type="PROSITE" id="PS00082">
    <property type="entry name" value="EXTRADIOL_DIOXYGENAS"/>
    <property type="match status" value="1"/>
</dbReference>
<evidence type="ECO:0000256" key="3">
    <source>
        <dbReference type="ARBA" id="ARBA00022723"/>
    </source>
</evidence>
<dbReference type="InterPro" id="IPR037523">
    <property type="entry name" value="VOC_core"/>
</dbReference>
<keyword evidence="6 8" id="KW-0560">Oxidoreductase</keyword>
<evidence type="ECO:0000256" key="2">
    <source>
        <dbReference type="ARBA" id="ARBA00008784"/>
    </source>
</evidence>
<dbReference type="SUPFAM" id="SSF54593">
    <property type="entry name" value="Glyoxalase/Bleomycin resistance protein/Dihydroxybiphenyl dioxygenase"/>
    <property type="match status" value="1"/>
</dbReference>
<dbReference type="RefSeq" id="WP_198570063.1">
    <property type="nucleotide sequence ID" value="NZ_CP066167.1"/>
</dbReference>
<evidence type="ECO:0000256" key="6">
    <source>
        <dbReference type="ARBA" id="ARBA00023002"/>
    </source>
</evidence>
<feature type="domain" description="VOC" evidence="9">
    <location>
        <begin position="147"/>
        <end position="273"/>
    </location>
</feature>
<evidence type="ECO:0000313" key="10">
    <source>
        <dbReference type="EMBL" id="QQD18572.1"/>
    </source>
</evidence>
<keyword evidence="3" id="KW-0479">Metal-binding</keyword>
<dbReference type="CDD" id="cd07252">
    <property type="entry name" value="BphC1-RGP6_N_like"/>
    <property type="match status" value="1"/>
</dbReference>
<evidence type="ECO:0000256" key="8">
    <source>
        <dbReference type="RuleBase" id="RU000683"/>
    </source>
</evidence>
<comment type="similarity">
    <text evidence="2 8">Belongs to the extradiol ring-cleavage dioxygenase family.</text>
</comment>
<dbReference type="AlphaFoldDB" id="A0A7T4R1H0"/>
<dbReference type="GO" id="GO:0008198">
    <property type="term" value="F:ferrous iron binding"/>
    <property type="evidence" value="ECO:0007669"/>
    <property type="project" value="InterPro"/>
</dbReference>
<gene>
    <name evidence="10" type="ORF">I6N98_01460</name>
</gene>
<evidence type="ECO:0000256" key="7">
    <source>
        <dbReference type="ARBA" id="ARBA00023004"/>
    </source>
</evidence>
<reference evidence="10 11" key="1">
    <citation type="submission" date="2020-12" db="EMBL/GenBank/DDBJ databases">
        <authorList>
            <person name="Shan Y."/>
        </authorList>
    </citation>
    <scope>NUCLEOTIDE SEQUENCE [LARGE SCALE GENOMIC DNA]</scope>
    <source>
        <strain evidence="11">csc3.9</strain>
    </source>
</reference>
<dbReference type="Gene3D" id="3.10.180.10">
    <property type="entry name" value="2,3-Dihydroxybiphenyl 1,2-Dioxygenase, domain 1"/>
    <property type="match status" value="2"/>
</dbReference>
<protein>
    <submittedName>
        <fullName evidence="10">VOC family protein</fullName>
    </submittedName>
</protein>
<evidence type="ECO:0000259" key="9">
    <source>
        <dbReference type="PROSITE" id="PS51819"/>
    </source>
</evidence>
<dbReference type="KEGG" id="snan:I6N98_01460"/>
<dbReference type="InterPro" id="IPR029068">
    <property type="entry name" value="Glyas_Bleomycin-R_OHBP_Dase"/>
</dbReference>
<evidence type="ECO:0000256" key="5">
    <source>
        <dbReference type="ARBA" id="ARBA00022964"/>
    </source>
</evidence>
<keyword evidence="4 8" id="KW-0058">Aromatic hydrocarbons catabolism</keyword>
<comment type="cofactor">
    <cofactor evidence="1 8">
        <name>Fe(2+)</name>
        <dbReference type="ChEBI" id="CHEBI:29033"/>
    </cofactor>
</comment>
<proteinExistence type="inferred from homology"/>
<name>A0A7T4R1H0_9GAMM</name>
<dbReference type="Pfam" id="PF22632">
    <property type="entry name" value="BphC_D1"/>
    <property type="match status" value="1"/>
</dbReference>